<reference evidence="1" key="4">
    <citation type="submission" date="2019-03" db="UniProtKB">
        <authorList>
            <consortium name="EnsemblPlants"/>
        </authorList>
    </citation>
    <scope>IDENTIFICATION</scope>
</reference>
<reference evidence="1" key="5">
    <citation type="journal article" date="2021" name="G3 (Bethesda)">
        <title>Aegilops tauschii genome assembly Aet v5.0 features greater sequence contiguity and improved annotation.</title>
        <authorList>
            <person name="Wang L."/>
            <person name="Zhu T."/>
            <person name="Rodriguez J.C."/>
            <person name="Deal K.R."/>
            <person name="Dubcovsky J."/>
            <person name="McGuire P.E."/>
            <person name="Lux T."/>
            <person name="Spannagl M."/>
            <person name="Mayer K.F.X."/>
            <person name="Baldrich P."/>
            <person name="Meyers B.C."/>
            <person name="Huo N."/>
            <person name="Gu Y.Q."/>
            <person name="Zhou H."/>
            <person name="Devos K.M."/>
            <person name="Bennetzen J.L."/>
            <person name="Unver T."/>
            <person name="Budak H."/>
            <person name="Gulick P.J."/>
            <person name="Galiba G."/>
            <person name="Kalapos B."/>
            <person name="Nelson D.R."/>
            <person name="Li P."/>
            <person name="You F.M."/>
            <person name="Luo M.C."/>
            <person name="Dvorak J."/>
        </authorList>
    </citation>
    <scope>NUCLEOTIDE SEQUENCE [LARGE SCALE GENOMIC DNA]</scope>
    <source>
        <strain evidence="1">cv. AL8/78</strain>
    </source>
</reference>
<reference evidence="2" key="1">
    <citation type="journal article" date="2014" name="Science">
        <title>Ancient hybridizations among the ancestral genomes of bread wheat.</title>
        <authorList>
            <consortium name="International Wheat Genome Sequencing Consortium,"/>
            <person name="Marcussen T."/>
            <person name="Sandve S.R."/>
            <person name="Heier L."/>
            <person name="Spannagl M."/>
            <person name="Pfeifer M."/>
            <person name="Jakobsen K.S."/>
            <person name="Wulff B.B."/>
            <person name="Steuernagel B."/>
            <person name="Mayer K.F."/>
            <person name="Olsen O.A."/>
        </authorList>
    </citation>
    <scope>NUCLEOTIDE SEQUENCE [LARGE SCALE GENOMIC DNA]</scope>
    <source>
        <strain evidence="2">cv. AL8/78</strain>
    </source>
</reference>
<dbReference type="EnsemblPlants" id="AET1Gv20095000.7">
    <property type="protein sequence ID" value="AET1Gv20095000.7"/>
    <property type="gene ID" value="AET1Gv20095000"/>
</dbReference>
<dbReference type="AlphaFoldDB" id="A0A452XPN1"/>
<accession>A0A452XPN1</accession>
<sequence length="70" mass="7954">VVNRIQKLRKTAQLEPTDLIDVYYESVDNSNNTLEEILRSQDQYIRDVLGNSLVPKAAATSDMVEDSDRV</sequence>
<organism evidence="1 2">
    <name type="scientific">Aegilops tauschii subsp. strangulata</name>
    <name type="common">Goatgrass</name>
    <dbReference type="NCBI Taxonomy" id="200361"/>
    <lineage>
        <taxon>Eukaryota</taxon>
        <taxon>Viridiplantae</taxon>
        <taxon>Streptophyta</taxon>
        <taxon>Embryophyta</taxon>
        <taxon>Tracheophyta</taxon>
        <taxon>Spermatophyta</taxon>
        <taxon>Magnoliopsida</taxon>
        <taxon>Liliopsida</taxon>
        <taxon>Poales</taxon>
        <taxon>Poaceae</taxon>
        <taxon>BOP clade</taxon>
        <taxon>Pooideae</taxon>
        <taxon>Triticodae</taxon>
        <taxon>Triticeae</taxon>
        <taxon>Triticinae</taxon>
        <taxon>Aegilops</taxon>
    </lineage>
</organism>
<proteinExistence type="predicted"/>
<dbReference type="Proteomes" id="UP000015105">
    <property type="component" value="Chromosome 1D"/>
</dbReference>
<keyword evidence="2" id="KW-1185">Reference proteome</keyword>
<name>A0A452XPN1_AEGTS</name>
<evidence type="ECO:0000313" key="1">
    <source>
        <dbReference type="EnsemblPlants" id="AET1Gv20095000.7"/>
    </source>
</evidence>
<evidence type="ECO:0000313" key="2">
    <source>
        <dbReference type="Proteomes" id="UP000015105"/>
    </source>
</evidence>
<reference evidence="1" key="3">
    <citation type="journal article" date="2017" name="Nature">
        <title>Genome sequence of the progenitor of the wheat D genome Aegilops tauschii.</title>
        <authorList>
            <person name="Luo M.C."/>
            <person name="Gu Y.Q."/>
            <person name="Puiu D."/>
            <person name="Wang H."/>
            <person name="Twardziok S.O."/>
            <person name="Deal K.R."/>
            <person name="Huo N."/>
            <person name="Zhu T."/>
            <person name="Wang L."/>
            <person name="Wang Y."/>
            <person name="McGuire P.E."/>
            <person name="Liu S."/>
            <person name="Long H."/>
            <person name="Ramasamy R.K."/>
            <person name="Rodriguez J.C."/>
            <person name="Van S.L."/>
            <person name="Yuan L."/>
            <person name="Wang Z."/>
            <person name="Xia Z."/>
            <person name="Xiao L."/>
            <person name="Anderson O.D."/>
            <person name="Ouyang S."/>
            <person name="Liang Y."/>
            <person name="Zimin A.V."/>
            <person name="Pertea G."/>
            <person name="Qi P."/>
            <person name="Bennetzen J.L."/>
            <person name="Dai X."/>
            <person name="Dawson M.W."/>
            <person name="Muller H.G."/>
            <person name="Kugler K."/>
            <person name="Rivarola-Duarte L."/>
            <person name="Spannagl M."/>
            <person name="Mayer K.F.X."/>
            <person name="Lu F.H."/>
            <person name="Bevan M.W."/>
            <person name="Leroy P."/>
            <person name="Li P."/>
            <person name="You F.M."/>
            <person name="Sun Q."/>
            <person name="Liu Z."/>
            <person name="Lyons E."/>
            <person name="Wicker T."/>
            <person name="Salzberg S.L."/>
            <person name="Devos K.M."/>
            <person name="Dvorak J."/>
        </authorList>
    </citation>
    <scope>NUCLEOTIDE SEQUENCE [LARGE SCALE GENOMIC DNA]</scope>
    <source>
        <strain evidence="1">cv. AL8/78</strain>
    </source>
</reference>
<reference evidence="2" key="2">
    <citation type="journal article" date="2017" name="Nat. Plants">
        <title>The Aegilops tauschii genome reveals multiple impacts of transposons.</title>
        <authorList>
            <person name="Zhao G."/>
            <person name="Zou C."/>
            <person name="Li K."/>
            <person name="Wang K."/>
            <person name="Li T."/>
            <person name="Gao L."/>
            <person name="Zhang X."/>
            <person name="Wang H."/>
            <person name="Yang Z."/>
            <person name="Liu X."/>
            <person name="Jiang W."/>
            <person name="Mao L."/>
            <person name="Kong X."/>
            <person name="Jiao Y."/>
            <person name="Jia J."/>
        </authorList>
    </citation>
    <scope>NUCLEOTIDE SEQUENCE [LARGE SCALE GENOMIC DNA]</scope>
    <source>
        <strain evidence="2">cv. AL8/78</strain>
    </source>
</reference>
<protein>
    <submittedName>
        <fullName evidence="1">Uncharacterized protein</fullName>
    </submittedName>
</protein>
<dbReference type="Gramene" id="AET1Gv20095000.7">
    <property type="protein sequence ID" value="AET1Gv20095000.7"/>
    <property type="gene ID" value="AET1Gv20095000"/>
</dbReference>